<dbReference type="AlphaFoldDB" id="A0A4C1S7W3"/>
<proteinExistence type="predicted"/>
<sequence>MPAEALLRLCTLKTESQGVTTHRLSYCTSCQNEALLLSTCRAQKNLRIRFLYSRTTMSLGALVTFVRISTGICHSTHFSFPEIDAFLCFFSPQVWLLNSNLQDP</sequence>
<protein>
    <submittedName>
        <fullName evidence="1">Uncharacterized protein</fullName>
    </submittedName>
</protein>
<comment type="caution">
    <text evidence="1">The sequence shown here is derived from an EMBL/GenBank/DDBJ whole genome shotgun (WGS) entry which is preliminary data.</text>
</comment>
<name>A0A4C1S7W3_EUMVA</name>
<dbReference type="Proteomes" id="UP000299102">
    <property type="component" value="Unassembled WGS sequence"/>
</dbReference>
<evidence type="ECO:0000313" key="2">
    <source>
        <dbReference type="Proteomes" id="UP000299102"/>
    </source>
</evidence>
<evidence type="ECO:0000313" key="1">
    <source>
        <dbReference type="EMBL" id="GBO98371.1"/>
    </source>
</evidence>
<keyword evidence="2" id="KW-1185">Reference proteome</keyword>
<accession>A0A4C1S7W3</accession>
<gene>
    <name evidence="1" type="ORF">EVAR_73926_1</name>
</gene>
<reference evidence="1 2" key="1">
    <citation type="journal article" date="2019" name="Commun. Biol.">
        <title>The bagworm genome reveals a unique fibroin gene that provides high tensile strength.</title>
        <authorList>
            <person name="Kono N."/>
            <person name="Nakamura H."/>
            <person name="Ohtoshi R."/>
            <person name="Tomita M."/>
            <person name="Numata K."/>
            <person name="Arakawa K."/>
        </authorList>
    </citation>
    <scope>NUCLEOTIDE SEQUENCE [LARGE SCALE GENOMIC DNA]</scope>
</reference>
<dbReference type="EMBL" id="BGZK01009568">
    <property type="protein sequence ID" value="GBO98371.1"/>
    <property type="molecule type" value="Genomic_DNA"/>
</dbReference>
<organism evidence="1 2">
    <name type="scientific">Eumeta variegata</name>
    <name type="common">Bagworm moth</name>
    <name type="synonym">Eumeta japonica</name>
    <dbReference type="NCBI Taxonomy" id="151549"/>
    <lineage>
        <taxon>Eukaryota</taxon>
        <taxon>Metazoa</taxon>
        <taxon>Ecdysozoa</taxon>
        <taxon>Arthropoda</taxon>
        <taxon>Hexapoda</taxon>
        <taxon>Insecta</taxon>
        <taxon>Pterygota</taxon>
        <taxon>Neoptera</taxon>
        <taxon>Endopterygota</taxon>
        <taxon>Lepidoptera</taxon>
        <taxon>Glossata</taxon>
        <taxon>Ditrysia</taxon>
        <taxon>Tineoidea</taxon>
        <taxon>Psychidae</taxon>
        <taxon>Oiketicinae</taxon>
        <taxon>Eumeta</taxon>
    </lineage>
</organism>